<dbReference type="Pfam" id="PF01272">
    <property type="entry name" value="GreA_GreB"/>
    <property type="match status" value="1"/>
</dbReference>
<reference evidence="2 3" key="1">
    <citation type="submission" date="2018-04" db="EMBL/GenBank/DDBJ databases">
        <title>Pedobacter chongqingensis sp. nov., isolated from a rottenly hemp rope.</title>
        <authorList>
            <person name="Cai Y."/>
        </authorList>
    </citation>
    <scope>NUCLEOTIDE SEQUENCE [LARGE SCALE GENOMIC DNA]</scope>
    <source>
        <strain evidence="2 3">FJ4-8</strain>
    </source>
</reference>
<dbReference type="EMBL" id="QEAS01000009">
    <property type="protein sequence ID" value="PWG80481.1"/>
    <property type="molecule type" value="Genomic_DNA"/>
</dbReference>
<keyword evidence="2" id="KW-0251">Elongation factor</keyword>
<dbReference type="SUPFAM" id="SSF54534">
    <property type="entry name" value="FKBP-like"/>
    <property type="match status" value="1"/>
</dbReference>
<feature type="domain" description="Transcription elongation factor GreA/GreB C-terminal" evidence="1">
    <location>
        <begin position="37"/>
        <end position="109"/>
    </location>
</feature>
<organism evidence="2 3">
    <name type="scientific">Pararcticibacter amylolyticus</name>
    <dbReference type="NCBI Taxonomy" id="2173175"/>
    <lineage>
        <taxon>Bacteria</taxon>
        <taxon>Pseudomonadati</taxon>
        <taxon>Bacteroidota</taxon>
        <taxon>Sphingobacteriia</taxon>
        <taxon>Sphingobacteriales</taxon>
        <taxon>Sphingobacteriaceae</taxon>
        <taxon>Pararcticibacter</taxon>
    </lineage>
</organism>
<sequence>MDILKKHLEASDLSDFNKKKLRQELDSAKVVDEDELPDDVVRIDSLVEIKEEGSGRIYKFQIVFPAEANMKMNRISVFAPIGIALLGYRAGATVEWEMPGGLRAFRILNAVQAQKSALVGDV</sequence>
<dbReference type="InterPro" id="IPR036953">
    <property type="entry name" value="GreA/GreB_C_sf"/>
</dbReference>
<keyword evidence="3" id="KW-1185">Reference proteome</keyword>
<dbReference type="GO" id="GO:0032784">
    <property type="term" value="P:regulation of DNA-templated transcription elongation"/>
    <property type="evidence" value="ECO:0007669"/>
    <property type="project" value="InterPro"/>
</dbReference>
<gene>
    <name evidence="2" type="ORF">DDR33_12080</name>
</gene>
<evidence type="ECO:0000313" key="2">
    <source>
        <dbReference type="EMBL" id="PWG80481.1"/>
    </source>
</evidence>
<dbReference type="AlphaFoldDB" id="A0A2U2PGF6"/>
<proteinExistence type="predicted"/>
<evidence type="ECO:0000313" key="3">
    <source>
        <dbReference type="Proteomes" id="UP000245647"/>
    </source>
</evidence>
<dbReference type="GO" id="GO:0070063">
    <property type="term" value="F:RNA polymerase binding"/>
    <property type="evidence" value="ECO:0007669"/>
    <property type="project" value="InterPro"/>
</dbReference>
<name>A0A2U2PGF6_9SPHI</name>
<dbReference type="GO" id="GO:0006354">
    <property type="term" value="P:DNA-templated transcription elongation"/>
    <property type="evidence" value="ECO:0007669"/>
    <property type="project" value="TreeGrafter"/>
</dbReference>
<dbReference type="InterPro" id="IPR023459">
    <property type="entry name" value="Tscrpt_elong_fac_GreA/B_fam"/>
</dbReference>
<dbReference type="GO" id="GO:0003677">
    <property type="term" value="F:DNA binding"/>
    <property type="evidence" value="ECO:0007669"/>
    <property type="project" value="InterPro"/>
</dbReference>
<dbReference type="InterPro" id="IPR001437">
    <property type="entry name" value="Tscrpt_elong_fac_GreA/B_C"/>
</dbReference>
<dbReference type="Proteomes" id="UP000245647">
    <property type="component" value="Unassembled WGS sequence"/>
</dbReference>
<comment type="caution">
    <text evidence="2">The sequence shown here is derived from an EMBL/GenBank/DDBJ whole genome shotgun (WGS) entry which is preliminary data.</text>
</comment>
<dbReference type="OrthoDB" id="192847at2"/>
<dbReference type="PANTHER" id="PTHR30437">
    <property type="entry name" value="TRANSCRIPTION ELONGATION FACTOR GREA"/>
    <property type="match status" value="1"/>
</dbReference>
<dbReference type="Gene3D" id="3.10.50.30">
    <property type="entry name" value="Transcription elongation factor, GreA/GreB, C-terminal domain"/>
    <property type="match status" value="1"/>
</dbReference>
<accession>A0A2U2PGF6</accession>
<keyword evidence="2" id="KW-0648">Protein biosynthesis</keyword>
<evidence type="ECO:0000259" key="1">
    <source>
        <dbReference type="Pfam" id="PF01272"/>
    </source>
</evidence>
<protein>
    <submittedName>
        <fullName evidence="2">Transcription elongation factor GreA</fullName>
    </submittedName>
</protein>
<dbReference type="PANTHER" id="PTHR30437:SF5">
    <property type="entry name" value="REGULATOR OF NUCLEOSIDE DIPHOSPHATE KINASE"/>
    <property type="match status" value="1"/>
</dbReference>
<dbReference type="GO" id="GO:0003746">
    <property type="term" value="F:translation elongation factor activity"/>
    <property type="evidence" value="ECO:0007669"/>
    <property type="project" value="UniProtKB-KW"/>
</dbReference>